<dbReference type="Proteomes" id="UP000276905">
    <property type="component" value="Unassembled WGS sequence"/>
</dbReference>
<dbReference type="Pfam" id="PF26211">
    <property type="entry name" value="Phage_phiTE_072"/>
    <property type="match status" value="1"/>
</dbReference>
<name>A0A429JZ00_9GAMM</name>
<reference evidence="1 2" key="1">
    <citation type="submission" date="2018-10" db="EMBL/GenBank/DDBJ databases">
        <title>GWAS and RNA-Seq identify cryptic mechanisms of antimicrobial resistance in Acinetobacter baumannii.</title>
        <authorList>
            <person name="Sahl J.W."/>
        </authorList>
    </citation>
    <scope>NUCLEOTIDE SEQUENCE [LARGE SCALE GENOMIC DNA]</scope>
    <source>
        <strain evidence="1 2">TG41018</strain>
    </source>
</reference>
<dbReference type="InterPro" id="IPR058701">
    <property type="entry name" value="PhiTE_072-like"/>
</dbReference>
<evidence type="ECO:0000313" key="1">
    <source>
        <dbReference type="EMBL" id="RSO56374.1"/>
    </source>
</evidence>
<protein>
    <submittedName>
        <fullName evidence="1">Uncharacterized protein</fullName>
    </submittedName>
</protein>
<comment type="caution">
    <text evidence="1">The sequence shown here is derived from an EMBL/GenBank/DDBJ whole genome shotgun (WGS) entry which is preliminary data.</text>
</comment>
<accession>A0A429JZ00</accession>
<dbReference type="RefSeq" id="WP_125699205.1">
    <property type="nucleotide sequence ID" value="NZ_RFES01000007.1"/>
</dbReference>
<gene>
    <name evidence="1" type="ORF">EA756_11825</name>
</gene>
<dbReference type="EMBL" id="RFES01000007">
    <property type="protein sequence ID" value="RSO56374.1"/>
    <property type="molecule type" value="Genomic_DNA"/>
</dbReference>
<evidence type="ECO:0000313" key="2">
    <source>
        <dbReference type="Proteomes" id="UP000276905"/>
    </source>
</evidence>
<organism evidence="1 2">
    <name type="scientific">Acinetobacter lactucae</name>
    <dbReference type="NCBI Taxonomy" id="1785128"/>
    <lineage>
        <taxon>Bacteria</taxon>
        <taxon>Pseudomonadati</taxon>
        <taxon>Pseudomonadota</taxon>
        <taxon>Gammaproteobacteria</taxon>
        <taxon>Moraxellales</taxon>
        <taxon>Moraxellaceae</taxon>
        <taxon>Acinetobacter</taxon>
        <taxon>Acinetobacter calcoaceticus/baumannii complex</taxon>
    </lineage>
</organism>
<proteinExistence type="predicted"/>
<sequence>MIKKFTFKLGKYQDDWAIVYLDPNNTYSKCGGRITVIFGDYVGTAFFSHCGTETFEQFIAKTSSHYLIGKLFNQHNEIQDSVFIEDGDEILELIFREKRDEIKESRSNGDKSLSKDALRSLYNALYEEQFHTTDELYRHLDSDEQATMECLFGEEWVYGEALKKDNPKYLYVESMVSSIIAEFKKLNEVVS</sequence>
<dbReference type="AlphaFoldDB" id="A0A429JZ00"/>